<evidence type="ECO:0000313" key="2">
    <source>
        <dbReference type="EMBL" id="GLK99195.1"/>
    </source>
</evidence>
<organism evidence="2 3">
    <name type="scientific">Dactylosporangium matsuzakiense</name>
    <dbReference type="NCBI Taxonomy" id="53360"/>
    <lineage>
        <taxon>Bacteria</taxon>
        <taxon>Bacillati</taxon>
        <taxon>Actinomycetota</taxon>
        <taxon>Actinomycetes</taxon>
        <taxon>Micromonosporales</taxon>
        <taxon>Micromonosporaceae</taxon>
        <taxon>Dactylosporangium</taxon>
    </lineage>
</organism>
<dbReference type="RefSeq" id="WP_271188855.1">
    <property type="nucleotide sequence ID" value="NZ_BSFP01000003.1"/>
</dbReference>
<sequence length="454" mass="46090">MDELLEAGAVQTIAALRSARVSPAQLLDAVAARIAETEPRLHTMTTVCLDRARSRAAGNEGPLAGLPVTVKDVVDVEGVPTTFGSEPYRGNVPRRSDRLVRRIEAGGGVIVGKTNLPEFSAGADTVSAVGGRTLNPADASVSCGASSGGAAASVAAHQVWLAHGADTAGSVRIPAAFCGVVGVRPTPGLVTTDHDDDPSGLEVHGPLARTAADAALFLRVMAARSLPAPEPGARLRIAFSANLGGAARVEDGVAAACARALPLLVRLGHRVEEQEPPVRGVHDACLVLLGRRAVVLHAGRVERLGPALGPALRAEVRAGLEISPEQVAAAQHRRAGLRAAMAAFFGRFDVLVTPVFGTGPWPLPTGPSPYPDEPHLSLGAAGWPLTTLAPMAGCPAVAVPCGTAGGLPVGLQLLGAPDSDLRLLHLAADLEAAGLGRADPAAATAGPAPDGRRS</sequence>
<dbReference type="InterPro" id="IPR036928">
    <property type="entry name" value="AS_sf"/>
</dbReference>
<gene>
    <name evidence="2" type="ORF">GCM10017581_009360</name>
</gene>
<dbReference type="AlphaFoldDB" id="A0A9W6KF79"/>
<evidence type="ECO:0000259" key="1">
    <source>
        <dbReference type="Pfam" id="PF01425"/>
    </source>
</evidence>
<dbReference type="PROSITE" id="PS00571">
    <property type="entry name" value="AMIDASES"/>
    <property type="match status" value="1"/>
</dbReference>
<accession>A0A9W6KF79</accession>
<dbReference type="EMBL" id="BSFP01000003">
    <property type="protein sequence ID" value="GLK99195.1"/>
    <property type="molecule type" value="Genomic_DNA"/>
</dbReference>
<dbReference type="Pfam" id="PF01425">
    <property type="entry name" value="Amidase"/>
    <property type="match status" value="1"/>
</dbReference>
<dbReference type="GO" id="GO:0003824">
    <property type="term" value="F:catalytic activity"/>
    <property type="evidence" value="ECO:0007669"/>
    <property type="project" value="InterPro"/>
</dbReference>
<dbReference type="InterPro" id="IPR000120">
    <property type="entry name" value="Amidase"/>
</dbReference>
<proteinExistence type="predicted"/>
<reference evidence="2" key="1">
    <citation type="journal article" date="2014" name="Int. J. Syst. Evol. Microbiol.">
        <title>Complete genome sequence of Corynebacterium casei LMG S-19264T (=DSM 44701T), isolated from a smear-ripened cheese.</title>
        <authorList>
            <consortium name="US DOE Joint Genome Institute (JGI-PGF)"/>
            <person name="Walter F."/>
            <person name="Albersmeier A."/>
            <person name="Kalinowski J."/>
            <person name="Ruckert C."/>
        </authorList>
    </citation>
    <scope>NUCLEOTIDE SEQUENCE</scope>
    <source>
        <strain evidence="2">VKM Ac-1321</strain>
    </source>
</reference>
<protein>
    <submittedName>
        <fullName evidence="2">Amidase</fullName>
    </submittedName>
</protein>
<dbReference type="Gene3D" id="3.90.1300.10">
    <property type="entry name" value="Amidase signature (AS) domain"/>
    <property type="match status" value="1"/>
</dbReference>
<reference evidence="2" key="2">
    <citation type="submission" date="2023-01" db="EMBL/GenBank/DDBJ databases">
        <authorList>
            <person name="Sun Q."/>
            <person name="Evtushenko L."/>
        </authorList>
    </citation>
    <scope>NUCLEOTIDE SEQUENCE</scope>
    <source>
        <strain evidence="2">VKM Ac-1321</strain>
    </source>
</reference>
<dbReference type="PANTHER" id="PTHR11895">
    <property type="entry name" value="TRANSAMIDASE"/>
    <property type="match status" value="1"/>
</dbReference>
<keyword evidence="3" id="KW-1185">Reference proteome</keyword>
<feature type="domain" description="Amidase" evidence="1">
    <location>
        <begin position="26"/>
        <end position="424"/>
    </location>
</feature>
<dbReference type="InterPro" id="IPR020556">
    <property type="entry name" value="Amidase_CS"/>
</dbReference>
<name>A0A9W6KF79_9ACTN</name>
<comment type="caution">
    <text evidence="2">The sequence shown here is derived from an EMBL/GenBank/DDBJ whole genome shotgun (WGS) entry which is preliminary data.</text>
</comment>
<dbReference type="InterPro" id="IPR023631">
    <property type="entry name" value="Amidase_dom"/>
</dbReference>
<evidence type="ECO:0000313" key="3">
    <source>
        <dbReference type="Proteomes" id="UP001143480"/>
    </source>
</evidence>
<dbReference type="PANTHER" id="PTHR11895:SF76">
    <property type="entry name" value="INDOLEACETAMIDE HYDROLASE"/>
    <property type="match status" value="1"/>
</dbReference>
<dbReference type="Proteomes" id="UP001143480">
    <property type="component" value="Unassembled WGS sequence"/>
</dbReference>
<dbReference type="SUPFAM" id="SSF75304">
    <property type="entry name" value="Amidase signature (AS) enzymes"/>
    <property type="match status" value="1"/>
</dbReference>